<reference evidence="1 2" key="1">
    <citation type="submission" date="2016-01" db="EMBL/GenBank/DDBJ databases">
        <title>The draft genome sequence of Aquimarina sp. RZW4-3-2.</title>
        <authorList>
            <person name="Wang Y."/>
        </authorList>
    </citation>
    <scope>NUCLEOTIDE SEQUENCE [LARGE SCALE GENOMIC DNA]</scope>
    <source>
        <strain evidence="1 2">RZW4-3-2</strain>
    </source>
</reference>
<evidence type="ECO:0000313" key="1">
    <source>
        <dbReference type="EMBL" id="KZS41913.1"/>
    </source>
</evidence>
<dbReference type="Proteomes" id="UP000076715">
    <property type="component" value="Unassembled WGS sequence"/>
</dbReference>
<dbReference type="RefSeq" id="WP_066308716.1">
    <property type="nucleotide sequence ID" value="NZ_LQRT01000002.1"/>
</dbReference>
<accession>A0A163BZ61</accession>
<gene>
    <name evidence="1" type="ORF">AWE51_00255</name>
</gene>
<dbReference type="AlphaFoldDB" id="A0A163BZ61"/>
<dbReference type="Gene3D" id="2.60.40.1830">
    <property type="entry name" value="Phage tail base-plate Siphoviridae RBP, head domain"/>
    <property type="match status" value="1"/>
</dbReference>
<dbReference type="EMBL" id="LQRT01000002">
    <property type="protein sequence ID" value="KZS41913.1"/>
    <property type="molecule type" value="Genomic_DNA"/>
</dbReference>
<protein>
    <submittedName>
        <fullName evidence="1">Uncharacterized protein</fullName>
    </submittedName>
</protein>
<dbReference type="STRING" id="1642818.AWE51_00255"/>
<dbReference type="OrthoDB" id="1242818at2"/>
<evidence type="ECO:0000313" key="2">
    <source>
        <dbReference type="Proteomes" id="UP000076715"/>
    </source>
</evidence>
<proteinExistence type="predicted"/>
<name>A0A163BZ61_9FLAO</name>
<organism evidence="1 2">
    <name type="scientific">Aquimarina aggregata</name>
    <dbReference type="NCBI Taxonomy" id="1642818"/>
    <lineage>
        <taxon>Bacteria</taxon>
        <taxon>Pseudomonadati</taxon>
        <taxon>Bacteroidota</taxon>
        <taxon>Flavobacteriia</taxon>
        <taxon>Flavobacteriales</taxon>
        <taxon>Flavobacteriaceae</taxon>
        <taxon>Aquimarina</taxon>
    </lineage>
</organism>
<comment type="caution">
    <text evidence="1">The sequence shown here is derived from an EMBL/GenBank/DDBJ whole genome shotgun (WGS) entry which is preliminary data.</text>
</comment>
<sequence>MPKKITYQDKTNKLPIIDAVSQATAEDFNHIKEVVNDHADAIDKKLDFVSVPRIIDDLTTPIANAGLSANQGLILKNLIDNIWSILTSDDTNLDELQEVVDFIKQNKEDLQNLTIPNIAGLQQEITEIYEAIGNTGGIEVIKHGKILRFKVSGNINDTIWESGDFGYGFTGDGFFLKPGIYISGDPQKRESWSTTEGDIMTYDCSIPPDLTITTSGTISGDSQVTLRAISSTSNMVFTWTGFSEGINPINVFAQGEYTVKATNTLSGCSAEKTVLITN</sequence>
<keyword evidence="2" id="KW-1185">Reference proteome</keyword>